<dbReference type="Gene3D" id="3.40.50.150">
    <property type="entry name" value="Vaccinia Virus protein VP39"/>
    <property type="match status" value="1"/>
</dbReference>
<accession>A0ABC9WQA6</accession>
<dbReference type="PANTHER" id="PTHR14911">
    <property type="entry name" value="THUMP DOMAIN-CONTAINING"/>
    <property type="match status" value="1"/>
</dbReference>
<gene>
    <name evidence="1" type="ORF">GRJ2_001226900</name>
</gene>
<organism evidence="1 2">
    <name type="scientific">Grus japonensis</name>
    <name type="common">Japanese crane</name>
    <name type="synonym">Red-crowned crane</name>
    <dbReference type="NCBI Taxonomy" id="30415"/>
    <lineage>
        <taxon>Eukaryota</taxon>
        <taxon>Metazoa</taxon>
        <taxon>Chordata</taxon>
        <taxon>Craniata</taxon>
        <taxon>Vertebrata</taxon>
        <taxon>Euteleostomi</taxon>
        <taxon>Archelosauria</taxon>
        <taxon>Archosauria</taxon>
        <taxon>Dinosauria</taxon>
        <taxon>Saurischia</taxon>
        <taxon>Theropoda</taxon>
        <taxon>Coelurosauria</taxon>
        <taxon>Aves</taxon>
        <taxon>Neognathae</taxon>
        <taxon>Neoaves</taxon>
        <taxon>Gruiformes</taxon>
        <taxon>Gruidae</taxon>
        <taxon>Grus</taxon>
    </lineage>
</organism>
<dbReference type="InterPro" id="IPR029063">
    <property type="entry name" value="SAM-dependent_MTases_sf"/>
</dbReference>
<dbReference type="PANTHER" id="PTHR14911:SF1">
    <property type="entry name" value="THUMP DOMAIN-CONTAINING PROTEIN 2"/>
    <property type="match status" value="1"/>
</dbReference>
<sequence>MATDAPRYSCSGVDLFMATDALGCPAPTRTHPQVTVPSTRAHAGVPACPVQQHRNSSDALAISQPRRIAIAVIRMFPGTAQSDDKQYSSTASSESKKQPLTSAELYYTVSLDDLQELWAADGDWFSLSGPVTGPIAHRSNDISSVVWGEESFDAVILDILFGKKFKITKDIQLLPDILQEMERVLRVGGTVVLLLSQDLHKHMDGITQCAENDSPNAISDGTSETAAAKALNVDGKSSSLVNGVEESFLRSRQTHFVSLVPDGVYGVSLGKTDAFIHKYRKISSAGNR</sequence>
<evidence type="ECO:0000313" key="2">
    <source>
        <dbReference type="Proteomes" id="UP001623348"/>
    </source>
</evidence>
<dbReference type="SUPFAM" id="SSF53335">
    <property type="entry name" value="S-adenosyl-L-methionine-dependent methyltransferases"/>
    <property type="match status" value="1"/>
</dbReference>
<comment type="caution">
    <text evidence="1">The sequence shown here is derived from an EMBL/GenBank/DDBJ whole genome shotgun (WGS) entry which is preliminary data.</text>
</comment>
<proteinExistence type="predicted"/>
<dbReference type="Proteomes" id="UP001623348">
    <property type="component" value="Unassembled WGS sequence"/>
</dbReference>
<protein>
    <submittedName>
        <fullName evidence="1">THUMP domain-containing protein 2-like</fullName>
    </submittedName>
</protein>
<evidence type="ECO:0000313" key="1">
    <source>
        <dbReference type="EMBL" id="GAB0187616.1"/>
    </source>
</evidence>
<dbReference type="AlphaFoldDB" id="A0ABC9WQA6"/>
<name>A0ABC9WQA6_GRUJA</name>
<reference evidence="1 2" key="1">
    <citation type="submission" date="2024-06" db="EMBL/GenBank/DDBJ databases">
        <title>The draft genome of Grus japonensis, version 3.</title>
        <authorList>
            <person name="Nabeshima K."/>
            <person name="Suzuki S."/>
            <person name="Onuma M."/>
        </authorList>
    </citation>
    <scope>NUCLEOTIDE SEQUENCE [LARGE SCALE GENOMIC DNA]</scope>
    <source>
        <strain evidence="1 2">451A</strain>
    </source>
</reference>
<keyword evidence="2" id="KW-1185">Reference proteome</keyword>
<dbReference type="EMBL" id="BAAFJT010000003">
    <property type="protein sequence ID" value="GAB0187616.1"/>
    <property type="molecule type" value="Genomic_DNA"/>
</dbReference>